<dbReference type="VEuPathDB" id="TrichDB:TVAGG3_0776240"/>
<dbReference type="EMBL" id="DS138539">
    <property type="protein sequence ID" value="EAX69405.1"/>
    <property type="molecule type" value="Genomic_DNA"/>
</dbReference>
<dbReference type="Proteomes" id="UP000001542">
    <property type="component" value="Unassembled WGS sequence"/>
</dbReference>
<evidence type="ECO:0000313" key="2">
    <source>
        <dbReference type="Proteomes" id="UP000001542"/>
    </source>
</evidence>
<dbReference type="AlphaFoldDB" id="A2HMG1"/>
<reference evidence="1" key="2">
    <citation type="journal article" date="2007" name="Science">
        <title>Draft genome sequence of the sexually transmitted pathogen Trichomonas vaginalis.</title>
        <authorList>
            <person name="Carlton J.M."/>
            <person name="Hirt R.P."/>
            <person name="Silva J.C."/>
            <person name="Delcher A.L."/>
            <person name="Schatz M."/>
            <person name="Zhao Q."/>
            <person name="Wortman J.R."/>
            <person name="Bidwell S.L."/>
            <person name="Alsmark U.C.M."/>
            <person name="Besteiro S."/>
            <person name="Sicheritz-Ponten T."/>
            <person name="Noel C.J."/>
            <person name="Dacks J.B."/>
            <person name="Foster P.G."/>
            <person name="Simillion C."/>
            <person name="Van de Peer Y."/>
            <person name="Miranda-Saavedra D."/>
            <person name="Barton G.J."/>
            <person name="Westrop G.D."/>
            <person name="Mueller S."/>
            <person name="Dessi D."/>
            <person name="Fiori P.L."/>
            <person name="Ren Q."/>
            <person name="Paulsen I."/>
            <person name="Zhang H."/>
            <person name="Bastida-Corcuera F.D."/>
            <person name="Simoes-Barbosa A."/>
            <person name="Brown M.T."/>
            <person name="Hayes R.D."/>
            <person name="Mukherjee M."/>
            <person name="Okumura C.Y."/>
            <person name="Schneider R."/>
            <person name="Smith A.J."/>
            <person name="Vanacova S."/>
            <person name="Villalvazo M."/>
            <person name="Haas B.J."/>
            <person name="Pertea M."/>
            <person name="Feldblyum T.V."/>
            <person name="Utterback T.R."/>
            <person name="Shu C.L."/>
            <person name="Osoegawa K."/>
            <person name="de Jong P.J."/>
            <person name="Hrdy I."/>
            <person name="Horvathova L."/>
            <person name="Zubacova Z."/>
            <person name="Dolezal P."/>
            <person name="Malik S.B."/>
            <person name="Logsdon J.M. Jr."/>
            <person name="Henze K."/>
            <person name="Gupta A."/>
            <person name="Wang C.C."/>
            <person name="Dunne R.L."/>
            <person name="Upcroft J.A."/>
            <person name="Upcroft P."/>
            <person name="White O."/>
            <person name="Salzberg S.L."/>
            <person name="Tang P."/>
            <person name="Chiu C.-H."/>
            <person name="Lee Y.-S."/>
            <person name="Embley T.M."/>
            <person name="Coombs G.H."/>
            <person name="Mottram J.C."/>
            <person name="Tachezy J."/>
            <person name="Fraser-Liggett C.M."/>
            <person name="Johnson P.J."/>
        </authorList>
    </citation>
    <scope>NUCLEOTIDE SEQUENCE [LARGE SCALE GENOMIC DNA]</scope>
    <source>
        <strain evidence="1">G3</strain>
    </source>
</reference>
<dbReference type="InterPro" id="IPR025180">
    <property type="entry name" value="DUF4107"/>
</dbReference>
<dbReference type="InParanoid" id="A2HMG1"/>
<proteinExistence type="predicted"/>
<accession>A2HMG1</accession>
<reference evidence="1" key="1">
    <citation type="submission" date="2006-10" db="EMBL/GenBank/DDBJ databases">
        <authorList>
            <person name="Amadeo P."/>
            <person name="Zhao Q."/>
            <person name="Wortman J."/>
            <person name="Fraser-Liggett C."/>
            <person name="Carlton J."/>
        </authorList>
    </citation>
    <scope>NUCLEOTIDE SEQUENCE</scope>
    <source>
        <strain evidence="1">G3</strain>
    </source>
</reference>
<evidence type="ECO:0000313" key="1">
    <source>
        <dbReference type="EMBL" id="EAX69405.1"/>
    </source>
</evidence>
<sequence length="94" mass="9821">MVAWTALGAMGTKALAFGAKALGAYDAVNKMSGGRVSKTLDANKGKIGGWVAKKLRLNKIGLINKASNLVATESENALGKDDGLQNTQKTLMTR</sequence>
<keyword evidence="2" id="KW-1185">Reference proteome</keyword>
<organism evidence="1 2">
    <name type="scientific">Trichomonas vaginalis (strain ATCC PRA-98 / G3)</name>
    <dbReference type="NCBI Taxonomy" id="412133"/>
    <lineage>
        <taxon>Eukaryota</taxon>
        <taxon>Metamonada</taxon>
        <taxon>Parabasalia</taxon>
        <taxon>Trichomonadida</taxon>
        <taxon>Trichomonadidae</taxon>
        <taxon>Trichomonas</taxon>
    </lineage>
</organism>
<gene>
    <name evidence="1" type="ORF">TVAG_525130</name>
</gene>
<dbReference type="Pfam" id="PF13389">
    <property type="entry name" value="DUF4107"/>
    <property type="match status" value="1"/>
</dbReference>
<dbReference type="VEuPathDB" id="TrichDB:TVAG_525130"/>
<name>A2HMG1_TRIV3</name>
<protein>
    <submittedName>
        <fullName evidence="1">Uncharacterized protein</fullName>
    </submittedName>
</protein>